<feature type="transmembrane region" description="Helical" evidence="1">
    <location>
        <begin position="180"/>
        <end position="204"/>
    </location>
</feature>
<evidence type="ECO:0000313" key="2">
    <source>
        <dbReference type="EMBL" id="TKJ36574.1"/>
    </source>
</evidence>
<protein>
    <recommendedName>
        <fullName evidence="4">Nitrate reductase</fullName>
    </recommendedName>
</protein>
<name>A0A532UNP9_UNCL8</name>
<keyword evidence="1" id="KW-0812">Transmembrane</keyword>
<dbReference type="EMBL" id="NJBN01000016">
    <property type="protein sequence ID" value="TKJ36574.1"/>
    <property type="molecule type" value="Genomic_DNA"/>
</dbReference>
<feature type="transmembrane region" description="Helical" evidence="1">
    <location>
        <begin position="72"/>
        <end position="96"/>
    </location>
</feature>
<keyword evidence="1" id="KW-1133">Transmembrane helix</keyword>
<comment type="caution">
    <text evidence="2">The sequence shown here is derived from an EMBL/GenBank/DDBJ whole genome shotgun (WGS) entry which is preliminary data.</text>
</comment>
<feature type="transmembrane region" description="Helical" evidence="1">
    <location>
        <begin position="12"/>
        <end position="36"/>
    </location>
</feature>
<evidence type="ECO:0000256" key="1">
    <source>
        <dbReference type="SAM" id="Phobius"/>
    </source>
</evidence>
<evidence type="ECO:0008006" key="4">
    <source>
        <dbReference type="Google" id="ProtNLM"/>
    </source>
</evidence>
<accession>A0A532UNP9</accession>
<proteinExistence type="predicted"/>
<gene>
    <name evidence="2" type="ORF">CEE37_14945</name>
</gene>
<feature type="transmembrane region" description="Helical" evidence="1">
    <location>
        <begin position="116"/>
        <end position="135"/>
    </location>
</feature>
<evidence type="ECO:0000313" key="3">
    <source>
        <dbReference type="Proteomes" id="UP000319619"/>
    </source>
</evidence>
<dbReference type="SUPFAM" id="SSF103501">
    <property type="entry name" value="Respiratory nitrate reductase 1 gamma chain"/>
    <property type="match status" value="1"/>
</dbReference>
<dbReference type="AlphaFoldDB" id="A0A532UNP9"/>
<feature type="transmembrane region" description="Helical" evidence="1">
    <location>
        <begin position="147"/>
        <end position="168"/>
    </location>
</feature>
<dbReference type="InterPro" id="IPR036197">
    <property type="entry name" value="NarG-like_sf"/>
</dbReference>
<reference evidence="2 3" key="1">
    <citation type="submission" date="2017-06" db="EMBL/GenBank/DDBJ databases">
        <title>Novel microbial phyla capable of carbon fixation and sulfur reduction in deep-sea sediments.</title>
        <authorList>
            <person name="Huang J."/>
            <person name="Baker B."/>
            <person name="Wang Y."/>
        </authorList>
    </citation>
    <scope>NUCLEOTIDE SEQUENCE [LARGE SCALE GENOMIC DNA]</scope>
    <source>
        <strain evidence="2">B3_LCP</strain>
    </source>
</reference>
<dbReference type="Gene3D" id="1.20.950.20">
    <property type="entry name" value="Transmembrane di-heme cytochromes, Chain C"/>
    <property type="match status" value="1"/>
</dbReference>
<dbReference type="Proteomes" id="UP000319619">
    <property type="component" value="Unassembled WGS sequence"/>
</dbReference>
<sequence length="256" mass="29150">MQAWIEFGQGPLFRLCFVLMILGLIRIFILTIIGMVEALNRNTDKIVPYRDLIQKTLMWLFPIKHLWTKRPFYGLISVLFHVGLLIVPLFLAAHVLMWKNSVGFAWFSIPRGLADWLTIIVIVTGIVLFLMRASSKAGRALSRKQDYIWPLLLVVPFITGYICSNSAIGPAAYQLMMMVHVYSANLIMLMIPFTKIAHCILVPLSQLVTAISWKFPAGAGDMVIETLGYKEYPTWVKKPRLETPVELKVKEEINAE</sequence>
<organism evidence="2 3">
    <name type="scientific">candidate division LCP-89 bacterium B3_LCP</name>
    <dbReference type="NCBI Taxonomy" id="2012998"/>
    <lineage>
        <taxon>Bacteria</taxon>
        <taxon>Pseudomonadati</taxon>
        <taxon>Bacteria division LCP-89</taxon>
    </lineage>
</organism>
<keyword evidence="1" id="KW-0472">Membrane</keyword>